<dbReference type="Proteomes" id="UP000190162">
    <property type="component" value="Unassembled WGS sequence"/>
</dbReference>
<dbReference type="InterPro" id="IPR009492">
    <property type="entry name" value="TniQ"/>
</dbReference>
<dbReference type="Pfam" id="PF06527">
    <property type="entry name" value="TniQ"/>
    <property type="match status" value="1"/>
</dbReference>
<feature type="domain" description="TniQ" evidence="1">
    <location>
        <begin position="8"/>
        <end position="165"/>
    </location>
</feature>
<dbReference type="EMBL" id="FUXU01000137">
    <property type="protein sequence ID" value="SKA70897.1"/>
    <property type="molecule type" value="Genomic_DNA"/>
</dbReference>
<organism evidence="2 3">
    <name type="scientific">Enterovibrio nigricans DSM 22720</name>
    <dbReference type="NCBI Taxonomy" id="1121868"/>
    <lineage>
        <taxon>Bacteria</taxon>
        <taxon>Pseudomonadati</taxon>
        <taxon>Pseudomonadota</taxon>
        <taxon>Gammaproteobacteria</taxon>
        <taxon>Vibrionales</taxon>
        <taxon>Vibrionaceae</taxon>
        <taxon>Enterovibrio</taxon>
    </lineage>
</organism>
<keyword evidence="3" id="KW-1185">Reference proteome</keyword>
<protein>
    <submittedName>
        <fullName evidence="2">TniQ protein</fullName>
    </submittedName>
</protein>
<dbReference type="OrthoDB" id="4813139at2"/>
<evidence type="ECO:0000313" key="3">
    <source>
        <dbReference type="Proteomes" id="UP000190162"/>
    </source>
</evidence>
<proteinExistence type="predicted"/>
<reference evidence="3" key="1">
    <citation type="submission" date="2017-02" db="EMBL/GenBank/DDBJ databases">
        <authorList>
            <person name="Varghese N."/>
            <person name="Submissions S."/>
        </authorList>
    </citation>
    <scope>NUCLEOTIDE SEQUENCE [LARGE SCALE GENOMIC DNA]</scope>
    <source>
        <strain evidence="3">DSM 22720</strain>
    </source>
</reference>
<dbReference type="RefSeq" id="WP_078754649.1">
    <property type="nucleotide sequence ID" value="NZ_FUXU01000137.1"/>
</dbReference>
<accession>A0A1T4W126</accession>
<evidence type="ECO:0000259" key="1">
    <source>
        <dbReference type="Pfam" id="PF06527"/>
    </source>
</evidence>
<evidence type="ECO:0000313" key="2">
    <source>
        <dbReference type="EMBL" id="SKA70897.1"/>
    </source>
</evidence>
<sequence>MKAAPRWPLHPAPWEGEALSSWLHRIATCYQMEVHELMEYDLGHTQIDTLDSSPPMSLLATLSERSGIGLGQLRCMSLSGWVPWLLDSLDDVHPSSLETYVFQFSVLLPRGKRKARKVTGWRAWIPSKPNQLACPVCMESVASRPLLLAWQLPLMLSCPLHGCWLEPCHCIPGYFLGWDRKDISPVMASTAVAAMDQRSWQAMTTGFVELPRRRIHAGVWFRLLRTLLDEINTPVSQCGSYGGMVRNIWEQCDYKLRAGQSHWFPYENLPLRVQRKMMEAAATAIVLIESKAITPSGEHADLFYPIPHNGFTNGLIPEKRQMELHSIWQGTVEAIKEALVEAKHNPEIACFLFALASYGRHNPEHLSSLREIFASEGIPPEFLSHYVPDGPFTCRRISDGINDNF</sequence>
<dbReference type="AlphaFoldDB" id="A0A1T4W126"/>
<gene>
    <name evidence="2" type="ORF">SAMN02745132_04640</name>
</gene>
<name>A0A1T4W126_9GAMM</name>